<dbReference type="Gene3D" id="2.40.240.10">
    <property type="entry name" value="Ribosomal Protein L25, Chain P"/>
    <property type="match status" value="1"/>
</dbReference>
<evidence type="ECO:0000259" key="7">
    <source>
        <dbReference type="Pfam" id="PF01386"/>
    </source>
</evidence>
<dbReference type="GO" id="GO:0022625">
    <property type="term" value="C:cytosolic large ribosomal subunit"/>
    <property type="evidence" value="ECO:0007669"/>
    <property type="project" value="TreeGrafter"/>
</dbReference>
<feature type="domain" description="Large ribosomal subunit protein bL25 L25" evidence="7">
    <location>
        <begin position="5"/>
        <end position="91"/>
    </location>
</feature>
<evidence type="ECO:0000256" key="2">
    <source>
        <dbReference type="ARBA" id="ARBA00022884"/>
    </source>
</evidence>
<comment type="function">
    <text evidence="5">This is one of the proteins that binds to the 5S RNA in the ribosome where it forms part of the central protuberance.</text>
</comment>
<accession>A0A0F5I2M6</accession>
<evidence type="ECO:0000256" key="5">
    <source>
        <dbReference type="HAMAP-Rule" id="MF_01334"/>
    </source>
</evidence>
<evidence type="ECO:0000313" key="9">
    <source>
        <dbReference type="EMBL" id="KKB39402.1"/>
    </source>
</evidence>
<dbReference type="PANTHER" id="PTHR33284">
    <property type="entry name" value="RIBOSOMAL PROTEIN L25/GLN-TRNA SYNTHETASE, ANTI-CODON-BINDING DOMAIN-CONTAINING PROTEIN"/>
    <property type="match status" value="1"/>
</dbReference>
<dbReference type="InterPro" id="IPR011035">
    <property type="entry name" value="Ribosomal_bL25/Gln-tRNA_synth"/>
</dbReference>
<dbReference type="AlphaFoldDB" id="A0A0F5HQH0"/>
<dbReference type="SUPFAM" id="SSF50715">
    <property type="entry name" value="Ribosomal protein L25-like"/>
    <property type="match status" value="1"/>
</dbReference>
<comment type="similarity">
    <text evidence="5">Belongs to the bacterial ribosomal protein bL25 family. CTC subfamily.</text>
</comment>
<gene>
    <name evidence="5" type="primary">rplY</name>
    <name evidence="5" type="synonym">ctc</name>
    <name evidence="9" type="ORF">QY95_02425</name>
</gene>
<evidence type="ECO:0000256" key="3">
    <source>
        <dbReference type="ARBA" id="ARBA00022980"/>
    </source>
</evidence>
<name>A0A0F5HQH0_BACTR</name>
<evidence type="ECO:0000256" key="6">
    <source>
        <dbReference type="SAM" id="MobiDB-lite"/>
    </source>
</evidence>
<sequence length="216" mass="23295">MSTVLETKKRNDFQRSAKTQLREEGLFPAVVYGKGTDPEAIAVSESDFLKTIKEVGRNGVISLNVGGNKHNVILHDYQEDPIKGQIIHADFLAVDLSSEVTVDARVDLEGEAAGTKEGGVIQQPLFTMSVTAKVSEAPDAVAVDVSSLGIGDSLTVGDIRDRYSFTIEHEDEEVIVSVLAPTLEAEDSGTEEEEADEAEADTPETEEDTENTEGKE</sequence>
<dbReference type="Proteomes" id="UP000031563">
    <property type="component" value="Unassembled WGS sequence"/>
</dbReference>
<dbReference type="OrthoDB" id="9790002at2"/>
<dbReference type="InterPro" id="IPR020056">
    <property type="entry name" value="Rbsml_bL25/Gln-tRNA_synth_N"/>
</dbReference>
<dbReference type="GO" id="GO:0008097">
    <property type="term" value="F:5S rRNA binding"/>
    <property type="evidence" value="ECO:0007669"/>
    <property type="project" value="InterPro"/>
</dbReference>
<keyword evidence="10" id="KW-1185">Reference proteome</keyword>
<dbReference type="InterPro" id="IPR001021">
    <property type="entry name" value="Ribosomal_bL25_long"/>
</dbReference>
<evidence type="ECO:0000313" key="10">
    <source>
        <dbReference type="Proteomes" id="UP000031563"/>
    </source>
</evidence>
<keyword evidence="4 5" id="KW-0687">Ribonucleoprotein</keyword>
<feature type="domain" description="Large ribosomal subunit protein bL25 beta" evidence="8">
    <location>
        <begin position="99"/>
        <end position="181"/>
    </location>
</feature>
<dbReference type="InterPro" id="IPR020057">
    <property type="entry name" value="Ribosomal_bL25_b-dom"/>
</dbReference>
<dbReference type="GO" id="GO:0003735">
    <property type="term" value="F:structural constituent of ribosome"/>
    <property type="evidence" value="ECO:0007669"/>
    <property type="project" value="InterPro"/>
</dbReference>
<dbReference type="Gene3D" id="2.170.120.20">
    <property type="entry name" value="Ribosomal protein L25, beta domain"/>
    <property type="match status" value="1"/>
</dbReference>
<dbReference type="CDD" id="cd00495">
    <property type="entry name" value="Ribosomal_L25_TL5_CTC"/>
    <property type="match status" value="1"/>
</dbReference>
<keyword evidence="2 5" id="KW-0694">RNA-binding</keyword>
<dbReference type="NCBIfam" id="TIGR00731">
    <property type="entry name" value="bL25_bact_ctc"/>
    <property type="match status" value="1"/>
</dbReference>
<proteinExistence type="inferred from homology"/>
<dbReference type="EMBL" id="JWIR02000042">
    <property type="protein sequence ID" value="KKB39402.1"/>
    <property type="molecule type" value="Genomic_DNA"/>
</dbReference>
<organism evidence="9 10">
    <name type="scientific">Bacillus thermotolerans</name>
    <name type="common">Quasibacillus thermotolerans</name>
    <dbReference type="NCBI Taxonomy" id="1221996"/>
    <lineage>
        <taxon>Bacteria</taxon>
        <taxon>Bacillati</taxon>
        <taxon>Bacillota</taxon>
        <taxon>Bacilli</taxon>
        <taxon>Bacillales</taxon>
        <taxon>Bacillaceae</taxon>
        <taxon>Bacillus</taxon>
    </lineage>
</organism>
<protein>
    <recommendedName>
        <fullName evidence="5">Large ribosomal subunit protein bL25</fullName>
    </recommendedName>
    <alternativeName>
        <fullName evidence="5">General stress protein CTC</fullName>
    </alternativeName>
</protein>
<comment type="subunit">
    <text evidence="5">Part of the 50S ribosomal subunit; part of the 5S rRNA/L5/L18/L25 subcomplex. Contacts the 5S rRNA. Binds to the 5S rRNA independently of L5 and L18.</text>
</comment>
<comment type="caution">
    <text evidence="9">The sequence shown here is derived from an EMBL/GenBank/DDBJ whole genome shotgun (WGS) entry which is preliminary data.</text>
</comment>
<keyword evidence="1 5" id="KW-0699">rRNA-binding</keyword>
<dbReference type="InterPro" id="IPR020930">
    <property type="entry name" value="Ribosomal_uL5_bac-type"/>
</dbReference>
<dbReference type="Pfam" id="PF01386">
    <property type="entry name" value="Ribosomal_L25p"/>
    <property type="match status" value="1"/>
</dbReference>
<feature type="region of interest" description="Disordered" evidence="6">
    <location>
        <begin position="179"/>
        <end position="216"/>
    </location>
</feature>
<reference evidence="9" key="1">
    <citation type="submission" date="2015-02" db="EMBL/GenBank/DDBJ databases">
        <title>Genome Assembly of Bacillaceae bacterium MTCC 8252.</title>
        <authorList>
            <person name="Verma A."/>
            <person name="Khatri I."/>
            <person name="Mual P."/>
            <person name="Subramanian S."/>
            <person name="Krishnamurthi S."/>
        </authorList>
    </citation>
    <scope>NUCLEOTIDE SEQUENCE [LARGE SCALE GENOMIC DNA]</scope>
    <source>
        <strain evidence="9">MTCC 8252</strain>
    </source>
</reference>
<dbReference type="HAMAP" id="MF_01334">
    <property type="entry name" value="Ribosomal_bL25_CTC"/>
    <property type="match status" value="1"/>
</dbReference>
<dbReference type="InterPro" id="IPR029751">
    <property type="entry name" value="Ribosomal_L25_dom"/>
</dbReference>
<dbReference type="NCBIfam" id="NF004133">
    <property type="entry name" value="PRK05618.2-4"/>
    <property type="match status" value="1"/>
</dbReference>
<evidence type="ECO:0000256" key="4">
    <source>
        <dbReference type="ARBA" id="ARBA00023274"/>
    </source>
</evidence>
<dbReference type="Pfam" id="PF14693">
    <property type="entry name" value="Ribosomal_TL5_C"/>
    <property type="match status" value="1"/>
</dbReference>
<dbReference type="RefSeq" id="WP_039234734.1">
    <property type="nucleotide sequence ID" value="NZ_JWIQ02000022.1"/>
</dbReference>
<evidence type="ECO:0000256" key="1">
    <source>
        <dbReference type="ARBA" id="ARBA00022730"/>
    </source>
</evidence>
<dbReference type="GO" id="GO:0006412">
    <property type="term" value="P:translation"/>
    <property type="evidence" value="ECO:0007669"/>
    <property type="project" value="UniProtKB-UniRule"/>
</dbReference>
<keyword evidence="3 5" id="KW-0689">Ribosomal protein</keyword>
<feature type="compositionally biased region" description="Acidic residues" evidence="6">
    <location>
        <begin position="184"/>
        <end position="216"/>
    </location>
</feature>
<accession>A0A0F5HQH0</accession>
<dbReference type="InterPro" id="IPR037121">
    <property type="entry name" value="Ribosomal_bL25_C"/>
</dbReference>
<evidence type="ECO:0000259" key="8">
    <source>
        <dbReference type="Pfam" id="PF14693"/>
    </source>
</evidence>
<dbReference type="PANTHER" id="PTHR33284:SF1">
    <property type="entry name" value="RIBOSOMAL PROTEIN L25_GLN-TRNA SYNTHETASE, ANTI-CODON-BINDING DOMAIN-CONTAINING PROTEIN"/>
    <property type="match status" value="1"/>
</dbReference>
<dbReference type="STRING" id="1221996.QY95_02425"/>